<keyword evidence="1 4" id="KW-0349">Heme</keyword>
<dbReference type="AlphaFoldDB" id="A0A0R2XCY3"/>
<keyword evidence="2 4" id="KW-0479">Metal-binding</keyword>
<gene>
    <name evidence="6" type="ORF">ABS32_05145</name>
</gene>
<proteinExistence type="predicted"/>
<dbReference type="Pfam" id="PF02433">
    <property type="entry name" value="FixO"/>
    <property type="match status" value="1"/>
</dbReference>
<keyword evidence="3 4" id="KW-0408">Iron</keyword>
<evidence type="ECO:0000259" key="5">
    <source>
        <dbReference type="PROSITE" id="PS51007"/>
    </source>
</evidence>
<evidence type="ECO:0000313" key="7">
    <source>
        <dbReference type="Proteomes" id="UP000051557"/>
    </source>
</evidence>
<name>A0A0R2XCY3_9BACT</name>
<dbReference type="InterPro" id="IPR009056">
    <property type="entry name" value="Cyt_c-like_dom"/>
</dbReference>
<sequence>MGKPILKMKPTHALITVFLALLFAWAGQIALGYIQVGRLEPILNEDTNYTEPPVPSGFAQTGARVFASEGCLECHSLSVRGPVGSADLTRGWGPRRTVPRDYLFREPAWVGSSRIGPDLSNIGIRMADPNQLMLHLWNPRLRSPKSNCPPHPWLFDRKVAGPKIEKDALPIPAKDWKQTIPSYKAKALVAYLQSLHADYSLPEAPIK</sequence>
<evidence type="ECO:0000256" key="2">
    <source>
        <dbReference type="ARBA" id="ARBA00022723"/>
    </source>
</evidence>
<dbReference type="Gene3D" id="1.10.760.10">
    <property type="entry name" value="Cytochrome c-like domain"/>
    <property type="match status" value="1"/>
</dbReference>
<feature type="domain" description="Cytochrome c" evidence="5">
    <location>
        <begin position="57"/>
        <end position="196"/>
    </location>
</feature>
<evidence type="ECO:0000256" key="3">
    <source>
        <dbReference type="ARBA" id="ARBA00023004"/>
    </source>
</evidence>
<dbReference type="SUPFAM" id="SSF46626">
    <property type="entry name" value="Cytochrome c"/>
    <property type="match status" value="1"/>
</dbReference>
<dbReference type="InterPro" id="IPR003468">
    <property type="entry name" value="Cyt_c_oxidase_monohaem-su/FixO"/>
</dbReference>
<comment type="caution">
    <text evidence="6">The sequence shown here is derived from an EMBL/GenBank/DDBJ whole genome shotgun (WGS) entry which is preliminary data.</text>
</comment>
<evidence type="ECO:0000313" key="6">
    <source>
        <dbReference type="EMBL" id="KRP32033.1"/>
    </source>
</evidence>
<dbReference type="GO" id="GO:0046872">
    <property type="term" value="F:metal ion binding"/>
    <property type="evidence" value="ECO:0007669"/>
    <property type="project" value="UniProtKB-KW"/>
</dbReference>
<evidence type="ECO:0000256" key="4">
    <source>
        <dbReference type="PROSITE-ProRule" id="PRU00433"/>
    </source>
</evidence>
<dbReference type="GO" id="GO:0020037">
    <property type="term" value="F:heme binding"/>
    <property type="evidence" value="ECO:0007669"/>
    <property type="project" value="InterPro"/>
</dbReference>
<dbReference type="PROSITE" id="PS51007">
    <property type="entry name" value="CYTC"/>
    <property type="match status" value="1"/>
</dbReference>
<dbReference type="Proteomes" id="UP000051557">
    <property type="component" value="Unassembled WGS sequence"/>
</dbReference>
<reference evidence="6 7" key="1">
    <citation type="submission" date="2015-10" db="EMBL/GenBank/DDBJ databases">
        <title>Metagenome-Assembled Genomes uncover a global brackish microbiome.</title>
        <authorList>
            <person name="Hugerth L.W."/>
            <person name="Larsson J."/>
            <person name="Alneberg J."/>
            <person name="Lindh M.V."/>
            <person name="Legrand C."/>
            <person name="Pinhassi J."/>
            <person name="Andersson A.F."/>
        </authorList>
    </citation>
    <scope>NUCLEOTIDE SEQUENCE [LARGE SCALE GENOMIC DNA]</scope>
    <source>
        <strain evidence="6">BACL9 MAG-120820-bin42</strain>
    </source>
</reference>
<dbReference type="GO" id="GO:0009055">
    <property type="term" value="F:electron transfer activity"/>
    <property type="evidence" value="ECO:0007669"/>
    <property type="project" value="InterPro"/>
</dbReference>
<evidence type="ECO:0000256" key="1">
    <source>
        <dbReference type="ARBA" id="ARBA00022617"/>
    </source>
</evidence>
<protein>
    <recommendedName>
        <fullName evidence="5">Cytochrome c domain-containing protein</fullName>
    </recommendedName>
</protein>
<accession>A0A0R2XCY3</accession>
<organism evidence="6 7">
    <name type="scientific">Verrucomicrobia subdivision 6 bacterium BACL9 MAG-120820-bin42</name>
    <dbReference type="NCBI Taxonomy" id="1655634"/>
    <lineage>
        <taxon>Bacteria</taxon>
        <taxon>Pseudomonadati</taxon>
        <taxon>Verrucomicrobiota</taxon>
        <taxon>Verrucomicrobiia</taxon>
        <taxon>Verrucomicrobiales</taxon>
        <taxon>Verrucomicrobia subdivision 6</taxon>
    </lineage>
</organism>
<dbReference type="EMBL" id="LIDM01000187">
    <property type="protein sequence ID" value="KRP32033.1"/>
    <property type="molecule type" value="Genomic_DNA"/>
</dbReference>
<dbReference type="InterPro" id="IPR036909">
    <property type="entry name" value="Cyt_c-like_dom_sf"/>
</dbReference>